<dbReference type="Gene3D" id="3.40.630.30">
    <property type="match status" value="1"/>
</dbReference>
<protein>
    <submittedName>
        <fullName evidence="2">GNAT family N-acetyltransferase</fullName>
    </submittedName>
</protein>
<comment type="caution">
    <text evidence="2">The sequence shown here is derived from an EMBL/GenBank/DDBJ whole genome shotgun (WGS) entry which is preliminary data.</text>
</comment>
<dbReference type="PANTHER" id="PTHR43305">
    <property type="entry name" value="FAMILY N-ACETYLTRANSFERASE, PUTATIVE (AFU_ORTHOLOGUE AFUA_2G01380)-RELATED"/>
    <property type="match status" value="1"/>
</dbReference>
<dbReference type="CDD" id="cd04301">
    <property type="entry name" value="NAT_SF"/>
    <property type="match status" value="1"/>
</dbReference>
<reference evidence="2 3" key="1">
    <citation type="submission" date="2018-03" db="EMBL/GenBank/DDBJ databases">
        <title>Brevisbacillus phylogenomics.</title>
        <authorList>
            <person name="Dunlap C."/>
        </authorList>
    </citation>
    <scope>NUCLEOTIDE SEQUENCE [LARGE SCALE GENOMIC DNA]</scope>
    <source>
        <strain evidence="2 3">NRRL NRS-1210</strain>
    </source>
</reference>
<dbReference type="EMBL" id="PXZM01000036">
    <property type="protein sequence ID" value="PSJ91279.1"/>
    <property type="molecule type" value="Genomic_DNA"/>
</dbReference>
<evidence type="ECO:0000313" key="2">
    <source>
        <dbReference type="EMBL" id="PSJ91279.1"/>
    </source>
</evidence>
<keyword evidence="3" id="KW-1185">Reference proteome</keyword>
<dbReference type="InterPro" id="IPR000182">
    <property type="entry name" value="GNAT_dom"/>
</dbReference>
<dbReference type="GO" id="GO:0016747">
    <property type="term" value="F:acyltransferase activity, transferring groups other than amino-acyl groups"/>
    <property type="evidence" value="ECO:0007669"/>
    <property type="project" value="InterPro"/>
</dbReference>
<dbReference type="AlphaFoldDB" id="A0A2P7UWE9"/>
<accession>A0A2P7UWE9</accession>
<dbReference type="PANTHER" id="PTHR43305:SF1">
    <property type="entry name" value="FAMILY N-ACETYLTRANSFERASE, PUTATIVE (AFU_ORTHOLOGUE AFUA_2G01380)-RELATED"/>
    <property type="match status" value="1"/>
</dbReference>
<dbReference type="Proteomes" id="UP000240419">
    <property type="component" value="Unassembled WGS sequence"/>
</dbReference>
<dbReference type="OrthoDB" id="67353at2"/>
<name>A0A2P7UWE9_9BACL</name>
<gene>
    <name evidence="2" type="ORF">C7R93_21860</name>
</gene>
<dbReference type="InterPro" id="IPR016181">
    <property type="entry name" value="Acyl_CoA_acyltransferase"/>
</dbReference>
<evidence type="ECO:0000313" key="3">
    <source>
        <dbReference type="Proteomes" id="UP000240419"/>
    </source>
</evidence>
<dbReference type="Pfam" id="PF00583">
    <property type="entry name" value="Acetyltransf_1"/>
    <property type="match status" value="1"/>
</dbReference>
<sequence>MEVFGLLRLIHATEEYQYEQARELFLEYVDSLGVDLSFQNIATELQNIPGEYAPPDGCILLALDNEQPAGCVALRKIDEQVCEMKRLYVKPACKGRGVGKKLALAIMDEAKLRGYSFIRLDTLPTMEQAIQLYRALGFYPIDPYRFNPIEGTLYMENKLL</sequence>
<dbReference type="InterPro" id="IPR052777">
    <property type="entry name" value="Acetyltransferase_Enz"/>
</dbReference>
<feature type="domain" description="N-acetyltransferase" evidence="1">
    <location>
        <begin position="8"/>
        <end position="160"/>
    </location>
</feature>
<evidence type="ECO:0000259" key="1">
    <source>
        <dbReference type="PROSITE" id="PS51186"/>
    </source>
</evidence>
<keyword evidence="2" id="KW-0808">Transferase</keyword>
<proteinExistence type="predicted"/>
<dbReference type="PROSITE" id="PS51186">
    <property type="entry name" value="GNAT"/>
    <property type="match status" value="1"/>
</dbReference>
<organism evidence="2 3">
    <name type="scientific">Brevibacillus fortis</name>
    <dbReference type="NCBI Taxonomy" id="2126352"/>
    <lineage>
        <taxon>Bacteria</taxon>
        <taxon>Bacillati</taxon>
        <taxon>Bacillota</taxon>
        <taxon>Bacilli</taxon>
        <taxon>Bacillales</taxon>
        <taxon>Paenibacillaceae</taxon>
        <taxon>Brevibacillus</taxon>
    </lineage>
</organism>
<dbReference type="SUPFAM" id="SSF55729">
    <property type="entry name" value="Acyl-CoA N-acyltransferases (Nat)"/>
    <property type="match status" value="1"/>
</dbReference>